<evidence type="ECO:0000256" key="2">
    <source>
        <dbReference type="SAM" id="Phobius"/>
    </source>
</evidence>
<protein>
    <submittedName>
        <fullName evidence="3">Uncharacterized protein</fullName>
    </submittedName>
</protein>
<feature type="compositionally biased region" description="Polar residues" evidence="1">
    <location>
        <begin position="1"/>
        <end position="11"/>
    </location>
</feature>
<proteinExistence type="predicted"/>
<keyword evidence="2" id="KW-1133">Transmembrane helix</keyword>
<dbReference type="RefSeq" id="WP_258295093.1">
    <property type="nucleotide sequence ID" value="NZ_JANKJG010000009.1"/>
</dbReference>
<comment type="caution">
    <text evidence="3">The sequence shown here is derived from an EMBL/GenBank/DDBJ whole genome shotgun (WGS) entry which is preliminary data.</text>
</comment>
<dbReference type="Proteomes" id="UP001165396">
    <property type="component" value="Unassembled WGS sequence"/>
</dbReference>
<organism evidence="3 4">
    <name type="scientific">Pseudosulfitobacter koreensis</name>
    <dbReference type="NCBI Taxonomy" id="2968472"/>
    <lineage>
        <taxon>Bacteria</taxon>
        <taxon>Pseudomonadati</taxon>
        <taxon>Pseudomonadota</taxon>
        <taxon>Alphaproteobacteria</taxon>
        <taxon>Rhodobacterales</taxon>
        <taxon>Roseobacteraceae</taxon>
        <taxon>Pseudosulfitobacter</taxon>
    </lineage>
</organism>
<reference evidence="3" key="1">
    <citation type="submission" date="2022-07" db="EMBL/GenBank/DDBJ databases">
        <title>Pseudosulfitobacter sp. strain AP-MA-4, whole genome sequence.</title>
        <authorList>
            <person name="Jiang Y."/>
        </authorList>
    </citation>
    <scope>NUCLEOTIDE SEQUENCE</scope>
    <source>
        <strain evidence="3">AP-MA-4</strain>
    </source>
</reference>
<keyword evidence="2" id="KW-0812">Transmembrane</keyword>
<dbReference type="EMBL" id="JANKJG010000009">
    <property type="protein sequence ID" value="MCR8827320.1"/>
    <property type="molecule type" value="Genomic_DNA"/>
</dbReference>
<sequence>MTDTTGKNPTTAKPRDDRRIAPPSEPPIRPGEMTHMVLITIGTAVLTGILALPFTMPGKSFTERSTVIGASDFVLALE</sequence>
<feature type="transmembrane region" description="Helical" evidence="2">
    <location>
        <begin position="33"/>
        <end position="54"/>
    </location>
</feature>
<name>A0ABT1Z2H7_9RHOB</name>
<feature type="region of interest" description="Disordered" evidence="1">
    <location>
        <begin position="1"/>
        <end position="32"/>
    </location>
</feature>
<gene>
    <name evidence="3" type="ORF">NTA49_12315</name>
</gene>
<keyword evidence="2" id="KW-0472">Membrane</keyword>
<keyword evidence="4" id="KW-1185">Reference proteome</keyword>
<accession>A0ABT1Z2H7</accession>
<evidence type="ECO:0000256" key="1">
    <source>
        <dbReference type="SAM" id="MobiDB-lite"/>
    </source>
</evidence>
<evidence type="ECO:0000313" key="4">
    <source>
        <dbReference type="Proteomes" id="UP001165396"/>
    </source>
</evidence>
<evidence type="ECO:0000313" key="3">
    <source>
        <dbReference type="EMBL" id="MCR8827320.1"/>
    </source>
</evidence>